<protein>
    <submittedName>
        <fullName evidence="1">Uncharacterized protein</fullName>
    </submittedName>
</protein>
<accession>A0A3M3WMG8</accession>
<comment type="caution">
    <text evidence="1">The sequence shown here is derived from an EMBL/GenBank/DDBJ whole genome shotgun (WGS) entry which is preliminary data.</text>
</comment>
<organism evidence="1 2">
    <name type="scientific">Pseudomonas marginalis pv. marginalis</name>
    <dbReference type="NCBI Taxonomy" id="97473"/>
    <lineage>
        <taxon>Bacteria</taxon>
        <taxon>Pseudomonadati</taxon>
        <taxon>Pseudomonadota</taxon>
        <taxon>Gammaproteobacteria</taxon>
        <taxon>Pseudomonadales</taxon>
        <taxon>Pseudomonadaceae</taxon>
        <taxon>Pseudomonas</taxon>
    </lineage>
</organism>
<proteinExistence type="predicted"/>
<evidence type="ECO:0000313" key="2">
    <source>
        <dbReference type="Proteomes" id="UP000276587"/>
    </source>
</evidence>
<reference evidence="1 2" key="1">
    <citation type="submission" date="2018-08" db="EMBL/GenBank/DDBJ databases">
        <title>Recombination of ecologically and evolutionarily significant loci maintains genetic cohesion in the Pseudomonas syringae species complex.</title>
        <authorList>
            <person name="Dillon M."/>
            <person name="Thakur S."/>
            <person name="Almeida R.N.D."/>
            <person name="Weir B.S."/>
            <person name="Guttman D.S."/>
        </authorList>
    </citation>
    <scope>NUCLEOTIDE SEQUENCE [LARGE SCALE GENOMIC DNA]</scope>
    <source>
        <strain evidence="1 2">ICMP 3555</strain>
    </source>
</reference>
<sequence>MPHDRLSPTPLISRLTLRDTPLQASLRQKLVALNIELFELLQRQPTFHALVQQAFDHAFPDRKPLLDIDQGVIQYDEQETRAIGTPLSENSEPVPEEALVPRLNLMEAVVQRMVANQASGYASRPVSFHARLTAEGAWEPVTGLTPSAFDRFLDQFADGFSGRYQQSQQAFLALAHGPTEAHTIKQQLIKTRTEQLSTELALLSAENLLSATAQALFAKVLKYPDALARQALGSYRPCVYGIALKAGDTDDIPLHGAFILTARDPQDTRVGWQSDVQVPQVRPIEPAANVGTVVMFTPGAGLEEFASLSDLDRELHRRLSHGVAFSRILAMVAQDQQSLALARCREGHERGQFKYLERLDSPFDYAIESQYLHLQQNVAATLARYQTLGLQADSTYLPQSLDEVMDLTRAFDGAGARFASLEKRGQAQIKAFLSAASQNDKDAWSTASAQYYEQLANLLAADGLPSWAQFSDKSKLLAYANQQLRRVLVAEYGLDINPDHILVHTQEAYVPPSVIVPGAPGHSIREPGTPLYKSRSRSLTQLALENVGGLDLNFINFSRLTEKTEDLDKPDEALRPEDFKTAKVYEGLTVEQVRDLVRGVNVGGTYGALLRERLITSPQALAQKKTYVQVMAHQLRLDAIEARIAGDFLPDRFERGFNWVRVVLDEPIDSDQRERVEGHRILVEYLKLRGQRVRGVWMLRTASAGGGSVVVYTPQAPTGRVFHEYPDETLIRDFVHSSSWREYLVSRVERAFQPQVRAVLRGRGDTSMVHFGRIDNNFMEDAYEVDANFVINDAQALSTSTHQTNVETALTVATTAFDIASMVLPIKIMLPIGLARSLFSVFNGVESANLGDRTAAANHFVRAFGELVGALVDGAIGSRSAGVNRSKTIGQLNPHMALAKKPDGVLPLRGWEGKGVYFTTSKDGSRVYFINQHQHWYSILDDGAEQAWRIRDVRKPPQYYYDPVRLDASGTWHIGSHPGKGLKGGQPPHRALMEVYPFFDEAQAWRVLDSFNFPRGQEIPFGLDLVYHLRSGVALDPFHPYLTITPERLASRLRGGDSPGRMPQALTVDADRAPLPRPSPDRLPHERFVEWGQTIDAAELNVLNAERDIVRRIPGNASHATGDYIRIDERCYPILPIGGDVQRSVAYMRNPNLVLDSFDQFEHMLRTDLFNQPRLTRFYRGVNRWINQIELPFRRTISAYVAGAFPMLHETSQLQVARALFRRANPSGLTAWGYRVLQVTLNDWVQWPSSSMAKFGDPLLLLPIIGRTGRGWHLGESSGFFGHLRFRTDPVALLLHNTLTSGTEGTLRALMIEVLTRSRYQILEGYNVVGELLFTRPGRDTVYWMSLRRAQGNWVDEGVNVQPRVQAMQPDTRNLVARARVSNNFVILVGGVRSSVDGGEVSLFIFRARALPGLSA</sequence>
<dbReference type="RefSeq" id="WP_064053713.1">
    <property type="nucleotide sequence ID" value="NZ_RBPW01000171.1"/>
</dbReference>
<dbReference type="Proteomes" id="UP000276587">
    <property type="component" value="Unassembled WGS sequence"/>
</dbReference>
<name>A0A3M3WMG8_PSEMA</name>
<dbReference type="EMBL" id="RBQF01000273">
    <property type="protein sequence ID" value="RMP05223.1"/>
    <property type="molecule type" value="Genomic_DNA"/>
</dbReference>
<evidence type="ECO:0000313" key="1">
    <source>
        <dbReference type="EMBL" id="RMP05223.1"/>
    </source>
</evidence>
<keyword evidence="2" id="KW-1185">Reference proteome</keyword>
<gene>
    <name evidence="1" type="ORF">ALQ29_01366</name>
</gene>